<dbReference type="PANTHER" id="PTHR38435">
    <property type="match status" value="1"/>
</dbReference>
<feature type="domain" description="6-phospho-N-acetylmuramidase C-terminal" evidence="1">
    <location>
        <begin position="242"/>
        <end position="358"/>
    </location>
</feature>
<dbReference type="InterPro" id="IPR029000">
    <property type="entry name" value="Cyclophilin-like_dom_sf"/>
</dbReference>
<name>A0A5R8QDX1_9FIRM</name>
<dbReference type="InParanoid" id="A0A5R8QDX1"/>
<dbReference type="Proteomes" id="UP000306912">
    <property type="component" value="Unassembled WGS sequence"/>
</dbReference>
<dbReference type="PANTHER" id="PTHR38435:SF1">
    <property type="entry name" value="DUF871 DOMAIN-CONTAINING PROTEIN"/>
    <property type="match status" value="1"/>
</dbReference>
<dbReference type="Gene3D" id="2.40.100.10">
    <property type="entry name" value="Cyclophilin-like"/>
    <property type="match status" value="1"/>
</dbReference>
<dbReference type="SUPFAM" id="SSF51445">
    <property type="entry name" value="(Trans)glycosidases"/>
    <property type="match status" value="1"/>
</dbReference>
<protein>
    <submittedName>
        <fullName evidence="3">DUF871 domain-containing protein</fullName>
    </submittedName>
</protein>
<dbReference type="Pfam" id="PF05913">
    <property type="entry name" value="MupG_C"/>
    <property type="match status" value="1"/>
</dbReference>
<dbReference type="OrthoDB" id="5809921at2"/>
<reference evidence="3 4" key="1">
    <citation type="submission" date="2019-05" db="EMBL/GenBank/DDBJ databases">
        <title>Culicoidintestinum kansasii gen. nov., sp. nov. from the gastrointestinal tract of the biting midge, Culicoides sonorensis.</title>
        <authorList>
            <person name="Neupane S."/>
            <person name="Ghosh A."/>
            <person name="Gunther S."/>
            <person name="Martin K."/>
            <person name="Zurek L."/>
        </authorList>
    </citation>
    <scope>NUCLEOTIDE SEQUENCE [LARGE SCALE GENOMIC DNA]</scope>
    <source>
        <strain evidence="3 4">CS-1</strain>
    </source>
</reference>
<dbReference type="EMBL" id="VBWP01000003">
    <property type="protein sequence ID" value="TLG75394.1"/>
    <property type="molecule type" value="Genomic_DNA"/>
</dbReference>
<accession>A0A5R8QDX1</accession>
<dbReference type="InterPro" id="IPR008589">
    <property type="entry name" value="MupG"/>
</dbReference>
<dbReference type="SUPFAM" id="SSF50891">
    <property type="entry name" value="Cyclophilin-like"/>
    <property type="match status" value="1"/>
</dbReference>
<evidence type="ECO:0000259" key="2">
    <source>
        <dbReference type="Pfam" id="PF19200"/>
    </source>
</evidence>
<keyword evidence="4" id="KW-1185">Reference proteome</keyword>
<dbReference type="InterPro" id="IPR013785">
    <property type="entry name" value="Aldolase_TIM"/>
</dbReference>
<evidence type="ECO:0000313" key="3">
    <source>
        <dbReference type="EMBL" id="TLG75394.1"/>
    </source>
</evidence>
<evidence type="ECO:0000313" key="4">
    <source>
        <dbReference type="Proteomes" id="UP000306912"/>
    </source>
</evidence>
<feature type="domain" description="6-phospho-N-acetylmuramidase N-terminal" evidence="2">
    <location>
        <begin position="2"/>
        <end position="234"/>
    </location>
</feature>
<dbReference type="InterPro" id="IPR043894">
    <property type="entry name" value="MupG_C"/>
</dbReference>
<dbReference type="AlphaFoldDB" id="A0A5R8QDX1"/>
<dbReference type="Pfam" id="PF19200">
    <property type="entry name" value="MupG_N"/>
    <property type="match status" value="1"/>
</dbReference>
<dbReference type="InterPro" id="IPR043797">
    <property type="entry name" value="MupG_N"/>
</dbReference>
<sequence>MIGISVYPYKEDLAKTIEYVETAGKLGVGRIFTNILSVPNLENEIARFKQVIAKAREYNMEVVIDIAPAVFSELGIKPDSLDFFQELGATAVRLDSGYDGFHEAMLTFEKSNMKVELNISYDNPYLETVLAYKPRHGAIWGCHNFYPQRYTGLALAHFEKCSKQVKQLGIRTAAFISSSNATHGPHPYNDRLCTLEMHRDLDLITQAKHLLALEYIDDIIVADVYASENELMKLVKLNKDVIEFNVIFEPGVSEQEKSVILNELHFCRGDINDFVSRSTFVKLKLKTATIPANNTAATLYRGDVSIGNDSFGQYKGEVNIVKQTIQNQQQLKNKVATIISEELFLIDYIQPWTKFTFKEA</sequence>
<dbReference type="RefSeq" id="WP_138190601.1">
    <property type="nucleotide sequence ID" value="NZ_VBWP01000003.1"/>
</dbReference>
<evidence type="ECO:0000259" key="1">
    <source>
        <dbReference type="Pfam" id="PF05913"/>
    </source>
</evidence>
<organism evidence="3 4">
    <name type="scientific">Culicoidibacter larvae</name>
    <dbReference type="NCBI Taxonomy" id="2579976"/>
    <lineage>
        <taxon>Bacteria</taxon>
        <taxon>Bacillati</taxon>
        <taxon>Bacillota</taxon>
        <taxon>Culicoidibacteria</taxon>
        <taxon>Culicoidibacterales</taxon>
        <taxon>Culicoidibacteraceae</taxon>
        <taxon>Culicoidibacter</taxon>
    </lineage>
</organism>
<proteinExistence type="predicted"/>
<gene>
    <name evidence="3" type="ORF">FEZ08_04920</name>
</gene>
<comment type="caution">
    <text evidence="3">The sequence shown here is derived from an EMBL/GenBank/DDBJ whole genome shotgun (WGS) entry which is preliminary data.</text>
</comment>
<dbReference type="Gene3D" id="3.20.20.70">
    <property type="entry name" value="Aldolase class I"/>
    <property type="match status" value="1"/>
</dbReference>
<dbReference type="InterPro" id="IPR017853">
    <property type="entry name" value="GH"/>
</dbReference>